<accession>A0ABS8PQL9</accession>
<proteinExistence type="predicted"/>
<comment type="caution">
    <text evidence="1">The sequence shown here is derived from an EMBL/GenBank/DDBJ whole genome shotgun (WGS) entry which is preliminary data.</text>
</comment>
<dbReference type="RefSeq" id="WP_231003039.1">
    <property type="nucleotide sequence ID" value="NZ_JAJNEC010000004.1"/>
</dbReference>
<dbReference type="Gene3D" id="3.40.50.12370">
    <property type="match status" value="1"/>
</dbReference>
<dbReference type="SUPFAM" id="SSF52402">
    <property type="entry name" value="Adenine nucleotide alpha hydrolases-like"/>
    <property type="match status" value="1"/>
</dbReference>
<evidence type="ECO:0000313" key="2">
    <source>
        <dbReference type="Proteomes" id="UP001199816"/>
    </source>
</evidence>
<protein>
    <recommendedName>
        <fullName evidence="3">UspA domain-containing protein</fullName>
    </recommendedName>
</protein>
<name>A0ABS8PQL9_9BACT</name>
<evidence type="ECO:0008006" key="3">
    <source>
        <dbReference type="Google" id="ProtNLM"/>
    </source>
</evidence>
<dbReference type="Proteomes" id="UP001199816">
    <property type="component" value="Unassembled WGS sequence"/>
</dbReference>
<reference evidence="1 2" key="1">
    <citation type="submission" date="2021-11" db="EMBL/GenBank/DDBJ databases">
        <title>Genomic of Niabella pedocola.</title>
        <authorList>
            <person name="Wu T."/>
        </authorList>
    </citation>
    <scope>NUCLEOTIDE SEQUENCE [LARGE SCALE GENOMIC DNA]</scope>
    <source>
        <strain evidence="1 2">JCM 31011</strain>
    </source>
</reference>
<dbReference type="EMBL" id="JAJNEC010000004">
    <property type="protein sequence ID" value="MCD2422136.1"/>
    <property type="molecule type" value="Genomic_DNA"/>
</dbReference>
<sequence>MENLLLLVNDIALNDSSVEFACYLAAMTRSPLQGILLTGEALYAEEMTEPEIHVPVAQGKKQVLHPGADLQDDIRHFREVCAKERISGRVSCLKGDPLREAVSASRFADLMVVDAAASPDADGTAYLGPFVWALLQAAACPLVIVSGPASEIDEIVLTYDGSASALFAFRRFARLFPCFEHKPVIVVAAERFPDCRHERLIEEELKAYYAKMHFEVLYATDFDKGLFEFYQRKKNCFIVMGASGRTDLSRLVPGSAMHLNGAAIEHPVFISHF</sequence>
<evidence type="ECO:0000313" key="1">
    <source>
        <dbReference type="EMBL" id="MCD2422136.1"/>
    </source>
</evidence>
<gene>
    <name evidence="1" type="ORF">LQ567_05135</name>
</gene>
<keyword evidence="2" id="KW-1185">Reference proteome</keyword>
<organism evidence="1 2">
    <name type="scientific">Niabella pedocola</name>
    <dbReference type="NCBI Taxonomy" id="1752077"/>
    <lineage>
        <taxon>Bacteria</taxon>
        <taxon>Pseudomonadati</taxon>
        <taxon>Bacteroidota</taxon>
        <taxon>Chitinophagia</taxon>
        <taxon>Chitinophagales</taxon>
        <taxon>Chitinophagaceae</taxon>
        <taxon>Niabella</taxon>
    </lineage>
</organism>